<dbReference type="CDD" id="cd07262">
    <property type="entry name" value="VOC_like"/>
    <property type="match status" value="1"/>
</dbReference>
<dbReference type="EMBL" id="CABPSI010000001">
    <property type="protein sequence ID" value="VVD70824.1"/>
    <property type="molecule type" value="Genomic_DNA"/>
</dbReference>
<dbReference type="SUPFAM" id="SSF54593">
    <property type="entry name" value="Glyoxalase/Bleomycin resistance protein/Dihydroxybiphenyl dioxygenase"/>
    <property type="match status" value="1"/>
</dbReference>
<sequence>MILYTTLGSSDLARSKTFYDAVLTPLGATIVHDDDHAIGYRAGAGPSAGLMLMTPHNGAPASHGNGVMVALAADSPDQVDDIYDAAMATELATCEGEPGERDCVPGLYAAYFRDPDGNKLGALYFGPGPA</sequence>
<feature type="domain" description="VOC" evidence="1">
    <location>
        <begin position="1"/>
        <end position="125"/>
    </location>
</feature>
<dbReference type="Gene3D" id="3.10.180.10">
    <property type="entry name" value="2,3-Dihydroxybiphenyl 1,2-Dioxygenase, domain 1"/>
    <property type="match status" value="1"/>
</dbReference>
<dbReference type="AlphaFoldDB" id="A0A5E4S8C9"/>
<proteinExistence type="predicted"/>
<dbReference type="Pfam" id="PF00903">
    <property type="entry name" value="Glyoxalase"/>
    <property type="match status" value="1"/>
</dbReference>
<organism evidence="2 3">
    <name type="scientific">Pandoraea iniqua</name>
    <dbReference type="NCBI Taxonomy" id="2508288"/>
    <lineage>
        <taxon>Bacteria</taxon>
        <taxon>Pseudomonadati</taxon>
        <taxon>Pseudomonadota</taxon>
        <taxon>Betaproteobacteria</taxon>
        <taxon>Burkholderiales</taxon>
        <taxon>Burkholderiaceae</taxon>
        <taxon>Pandoraea</taxon>
    </lineage>
</organism>
<name>A0A5E4S8C9_9BURK</name>
<evidence type="ECO:0000259" key="1">
    <source>
        <dbReference type="PROSITE" id="PS51819"/>
    </source>
</evidence>
<dbReference type="RefSeq" id="WP_150682799.1">
    <property type="nucleotide sequence ID" value="NZ_CABPSI010000001.1"/>
</dbReference>
<dbReference type="PANTHER" id="PTHR35006">
    <property type="entry name" value="GLYOXALASE FAMILY PROTEIN (AFU_ORTHOLOGUE AFUA_5G14830)"/>
    <property type="match status" value="1"/>
</dbReference>
<reference evidence="2 3" key="1">
    <citation type="submission" date="2019-08" db="EMBL/GenBank/DDBJ databases">
        <authorList>
            <person name="Peeters C."/>
        </authorList>
    </citation>
    <scope>NUCLEOTIDE SEQUENCE [LARGE SCALE GENOMIC DNA]</scope>
    <source>
        <strain evidence="2 3">LMG 31115</strain>
    </source>
</reference>
<dbReference type="InterPro" id="IPR037523">
    <property type="entry name" value="VOC_core"/>
</dbReference>
<gene>
    <name evidence="2" type="ORF">PIN31115_00588</name>
</gene>
<keyword evidence="3" id="KW-1185">Reference proteome</keyword>
<dbReference type="InterPro" id="IPR004360">
    <property type="entry name" value="Glyas_Fos-R_dOase_dom"/>
</dbReference>
<accession>A0A5E4S8C9</accession>
<protein>
    <submittedName>
        <fullName evidence="2">VOC family protein</fullName>
    </submittedName>
</protein>
<evidence type="ECO:0000313" key="3">
    <source>
        <dbReference type="Proteomes" id="UP000333828"/>
    </source>
</evidence>
<dbReference type="Proteomes" id="UP000333828">
    <property type="component" value="Unassembled WGS sequence"/>
</dbReference>
<evidence type="ECO:0000313" key="2">
    <source>
        <dbReference type="EMBL" id="VVD70824.1"/>
    </source>
</evidence>
<dbReference type="PANTHER" id="PTHR35006:SF1">
    <property type="entry name" value="BLL2941 PROTEIN"/>
    <property type="match status" value="1"/>
</dbReference>
<dbReference type="InterPro" id="IPR029068">
    <property type="entry name" value="Glyas_Bleomycin-R_OHBP_Dase"/>
</dbReference>
<dbReference type="PROSITE" id="PS51819">
    <property type="entry name" value="VOC"/>
    <property type="match status" value="1"/>
</dbReference>